<dbReference type="PANTHER" id="PTHR34396:SF25">
    <property type="entry name" value="BOUNDARY ELEMENT ASSOCIATED FACTOR"/>
    <property type="match status" value="1"/>
</dbReference>
<feature type="compositionally biased region" description="Low complexity" evidence="5">
    <location>
        <begin position="92"/>
        <end position="103"/>
    </location>
</feature>
<evidence type="ECO:0000256" key="1">
    <source>
        <dbReference type="ARBA" id="ARBA00022723"/>
    </source>
</evidence>
<dbReference type="InterPro" id="IPR003656">
    <property type="entry name" value="Znf_BED"/>
</dbReference>
<feature type="region of interest" description="Disordered" evidence="5">
    <location>
        <begin position="25"/>
        <end position="49"/>
    </location>
</feature>
<dbReference type="GO" id="GO:0003677">
    <property type="term" value="F:DNA binding"/>
    <property type="evidence" value="ECO:0007669"/>
    <property type="project" value="InterPro"/>
</dbReference>
<feature type="region of interest" description="Disordered" evidence="5">
    <location>
        <begin position="81"/>
        <end position="116"/>
    </location>
</feature>
<sequence length="572" mass="60867">MTSLLGGPFSDALHTALASQLNVLSQKTSDSDGPTTFSSSSSVDSPPYDPMSLIGTAGMVEQNGAILDMFKEGLFAALVNPPPTDVAHSDTASSESPEPVAPSGEHEENQNGTEENHSAALSLIQSFGTPIGNSESDFSDATIRDLMPVLAAAQAPNGGSSPYGGSGSNGLHLAAGSNSSPSAWARNAGRKKSHPVWDFFKDLKDSTGAGGVICLHCTWSGDDRSPNNLRTHLKKFHSDDGIFNRFSEKLAKTPTQPYVKRVRGGGNTSTGSVPHGLPSMVKMEQKPIIDSMAFFQQLQQTGTLSDADFSSFANGSSLNFLDSLPKSSEVININSGFVKKEELEDDTENHVEAASSSSTDEPVKSESPDTYGSPNTSTNEDNQLADFVRSLSNTNPVMFAMLNAAGAGNSTPPQSFPSVSTQSSKPPTTASTATSVTVNTATRSASPTTTHDTSNGSLSPSKLEKDPSSFSLSEGHCAAQLMSMALDLEMTMSYHKRRLDIELCFESNKTVDGKQGVRKVICLTDLGKEIRITERINGAVKDTELWVKTDFNQFHWAIRGKCQKCFNKASQP</sequence>
<reference evidence="7 8" key="1">
    <citation type="submission" date="2022-05" db="EMBL/GenBank/DDBJ databases">
        <title>Chromosome-level reference genomes for two strains of Caenorhabditis briggsae: an improved platform for comparative genomics.</title>
        <authorList>
            <person name="Stevens L."/>
            <person name="Andersen E.C."/>
        </authorList>
    </citation>
    <scope>NUCLEOTIDE SEQUENCE [LARGE SCALE GENOMIC DNA]</scope>
    <source>
        <strain evidence="7">QX1410_ONT</strain>
        <tissue evidence="7">Whole-organism</tissue>
    </source>
</reference>
<keyword evidence="2 4" id="KW-0863">Zinc-finger</keyword>
<feature type="compositionally biased region" description="Low complexity" evidence="5">
    <location>
        <begin position="420"/>
        <end position="446"/>
    </location>
</feature>
<feature type="region of interest" description="Disordered" evidence="5">
    <location>
        <begin position="158"/>
        <end position="187"/>
    </location>
</feature>
<feature type="region of interest" description="Disordered" evidence="5">
    <location>
        <begin position="341"/>
        <end position="381"/>
    </location>
</feature>
<feature type="compositionally biased region" description="Polar residues" evidence="5">
    <location>
        <begin position="447"/>
        <end position="460"/>
    </location>
</feature>
<feature type="region of interest" description="Disordered" evidence="5">
    <location>
        <begin position="405"/>
        <end position="471"/>
    </location>
</feature>
<evidence type="ECO:0000256" key="4">
    <source>
        <dbReference type="PROSITE-ProRule" id="PRU00027"/>
    </source>
</evidence>
<name>A0AAE9DB40_CAEBR</name>
<dbReference type="Proteomes" id="UP000827892">
    <property type="component" value="Chromosome III"/>
</dbReference>
<dbReference type="GO" id="GO:0008270">
    <property type="term" value="F:zinc ion binding"/>
    <property type="evidence" value="ECO:0007669"/>
    <property type="project" value="UniProtKB-KW"/>
</dbReference>
<evidence type="ECO:0000256" key="2">
    <source>
        <dbReference type="ARBA" id="ARBA00022771"/>
    </source>
</evidence>
<keyword evidence="3" id="KW-0862">Zinc</keyword>
<dbReference type="AlphaFoldDB" id="A0AAE9DB40"/>
<dbReference type="PROSITE" id="PS50808">
    <property type="entry name" value="ZF_BED"/>
    <property type="match status" value="1"/>
</dbReference>
<dbReference type="EMBL" id="CP090893">
    <property type="protein sequence ID" value="ULU00384.1"/>
    <property type="molecule type" value="Genomic_DNA"/>
</dbReference>
<evidence type="ECO:0000256" key="3">
    <source>
        <dbReference type="ARBA" id="ARBA00022833"/>
    </source>
</evidence>
<dbReference type="PANTHER" id="PTHR34396">
    <property type="entry name" value="OS03G0264950 PROTEIN-RELATED"/>
    <property type="match status" value="1"/>
</dbReference>
<evidence type="ECO:0000259" key="6">
    <source>
        <dbReference type="PROSITE" id="PS50808"/>
    </source>
</evidence>
<accession>A0AAE9DB40</accession>
<protein>
    <recommendedName>
        <fullName evidence="6">BED-type domain-containing protein</fullName>
    </recommendedName>
</protein>
<feature type="compositionally biased region" description="Polar residues" evidence="5">
    <location>
        <begin position="408"/>
        <end position="419"/>
    </location>
</feature>
<organism evidence="7 8">
    <name type="scientific">Caenorhabditis briggsae</name>
    <dbReference type="NCBI Taxonomy" id="6238"/>
    <lineage>
        <taxon>Eukaryota</taxon>
        <taxon>Metazoa</taxon>
        <taxon>Ecdysozoa</taxon>
        <taxon>Nematoda</taxon>
        <taxon>Chromadorea</taxon>
        <taxon>Rhabditida</taxon>
        <taxon>Rhabditina</taxon>
        <taxon>Rhabditomorpha</taxon>
        <taxon>Rhabditoidea</taxon>
        <taxon>Rhabditidae</taxon>
        <taxon>Peloderinae</taxon>
        <taxon>Caenorhabditis</taxon>
    </lineage>
</organism>
<feature type="compositionally biased region" description="Polar residues" evidence="5">
    <location>
        <begin position="368"/>
        <end position="381"/>
    </location>
</feature>
<evidence type="ECO:0000256" key="5">
    <source>
        <dbReference type="SAM" id="MobiDB-lite"/>
    </source>
</evidence>
<proteinExistence type="predicted"/>
<feature type="compositionally biased region" description="Basic and acidic residues" evidence="5">
    <location>
        <begin position="104"/>
        <end position="116"/>
    </location>
</feature>
<dbReference type="InterPro" id="IPR053031">
    <property type="entry name" value="Cuticle_assoc_protein"/>
</dbReference>
<evidence type="ECO:0000313" key="8">
    <source>
        <dbReference type="Proteomes" id="UP000827892"/>
    </source>
</evidence>
<feature type="domain" description="BED-type" evidence="6">
    <location>
        <begin position="191"/>
        <end position="237"/>
    </location>
</feature>
<feature type="compositionally biased region" description="Low complexity" evidence="5">
    <location>
        <begin position="31"/>
        <end position="49"/>
    </location>
</feature>
<keyword evidence="1" id="KW-0479">Metal-binding</keyword>
<gene>
    <name evidence="7" type="ORF">L3Y34_001104</name>
</gene>
<evidence type="ECO:0000313" key="7">
    <source>
        <dbReference type="EMBL" id="ULU00384.1"/>
    </source>
</evidence>